<evidence type="ECO:0000313" key="1">
    <source>
        <dbReference type="EMBL" id="CBA09728.1"/>
    </source>
</evidence>
<gene>
    <name evidence="1" type="ORF">NMW_2171</name>
</gene>
<accession>C6SMJ2</accession>
<dbReference type="AlphaFoldDB" id="C6SMJ2"/>
<name>C6SMJ2_NEIME</name>
<reference evidence="1" key="1">
    <citation type="journal article" date="2008" name="Proc. Natl. Acad. Sci. U.S.A.">
        <title>Whole-genome comparison of disease and carriage strains provides insights into virulence evolution in Neisseria meningitidis.</title>
        <authorList>
            <person name="Schoen C."/>
            <person name="Blom J."/>
            <person name="Claus H."/>
            <person name="Schramm-Glueck A."/>
            <person name="Brandt P."/>
            <person name="Mueller T."/>
            <person name="Goesmann A."/>
            <person name="Joseph B."/>
            <person name="Konietzny S."/>
            <person name="Kurzai O."/>
            <person name="Schmitt C."/>
            <person name="Friedrich T."/>
            <person name="Linke B."/>
            <person name="Vogel U."/>
            <person name="Frosch M."/>
        </authorList>
    </citation>
    <scope>NUCLEOTIDE SEQUENCE</scope>
    <source>
        <strain evidence="1">Alpha275</strain>
    </source>
</reference>
<organism evidence="1">
    <name type="scientific">Neisseria meningitidis alpha275</name>
    <dbReference type="NCBI Taxonomy" id="295996"/>
    <lineage>
        <taxon>Bacteria</taxon>
        <taxon>Pseudomonadati</taxon>
        <taxon>Pseudomonadota</taxon>
        <taxon>Betaproteobacteria</taxon>
        <taxon>Neisseriales</taxon>
        <taxon>Neisseriaceae</taxon>
        <taxon>Neisseria</taxon>
    </lineage>
</organism>
<sequence length="32" mass="3672">MICFRQLMPSEAFSDGIYFEVLVVFASDLLMV</sequence>
<proteinExistence type="predicted"/>
<dbReference type="EMBL" id="AM889138">
    <property type="protein sequence ID" value="CBA09728.1"/>
    <property type="molecule type" value="Genomic_DNA"/>
</dbReference>
<protein>
    <submittedName>
        <fullName evidence="1">Uncharacterized protein</fullName>
    </submittedName>
</protein>